<dbReference type="Proteomes" id="UP001152888">
    <property type="component" value="Unassembled WGS sequence"/>
</dbReference>
<gene>
    <name evidence="2" type="ORF">ACAOBT_LOCUS18292</name>
</gene>
<feature type="compositionally biased region" description="Basic and acidic residues" evidence="1">
    <location>
        <begin position="1"/>
        <end position="10"/>
    </location>
</feature>
<evidence type="ECO:0000313" key="3">
    <source>
        <dbReference type="Proteomes" id="UP001152888"/>
    </source>
</evidence>
<accession>A0A9P0L9P4</accession>
<dbReference type="AlphaFoldDB" id="A0A9P0L9P4"/>
<feature type="region of interest" description="Disordered" evidence="1">
    <location>
        <begin position="1"/>
        <end position="22"/>
    </location>
</feature>
<dbReference type="EMBL" id="CAKOFQ010007037">
    <property type="protein sequence ID" value="CAH1988111.1"/>
    <property type="molecule type" value="Genomic_DNA"/>
</dbReference>
<comment type="caution">
    <text evidence="2">The sequence shown here is derived from an EMBL/GenBank/DDBJ whole genome shotgun (WGS) entry which is preliminary data.</text>
</comment>
<proteinExistence type="predicted"/>
<sequence length="424" mass="48523">MFKDLEESIQSRESNYSKKGFNKVQNNTENKEEEVPHHTFPLPSERNIHAVIRGVPATLSETEIKEELQQRGYSPLHIIRLKRGGGVPMPLVADNIPPFDGNPKQLHRFISSCENFLRAFQNTNNVNDPINICLLDTILSKLRDRAADLIGSRSELNSWVAIKDSLTVTFSDQRSIDCLIQDLISIRPLRNETPMQFGMRIQDARSLLFSKLNTSIENAMEKLIKIRHYDDFALKTFISGLPYQMQLVIRLRNPDSLEQALSFCTEEENFIYFNLEEDTLALLNSDPGNPITASQPLDSSRNIHILQDVQVAPPNNIQNESPKDSETETAHTCNAENNFNDGIPILDEIINNKMDIELSEDEEEEHLESDISLPTTNGRKDINIVKPYSSSCLRSSITRKRKLREDNDKTDELQRTIKAKRRFF</sequence>
<evidence type="ECO:0000313" key="2">
    <source>
        <dbReference type="EMBL" id="CAH1988111.1"/>
    </source>
</evidence>
<reference evidence="2" key="1">
    <citation type="submission" date="2022-03" db="EMBL/GenBank/DDBJ databases">
        <authorList>
            <person name="Sayadi A."/>
        </authorList>
    </citation>
    <scope>NUCLEOTIDE SEQUENCE</scope>
</reference>
<dbReference type="OrthoDB" id="7466780at2759"/>
<name>A0A9P0L9P4_ACAOB</name>
<organism evidence="2 3">
    <name type="scientific">Acanthoscelides obtectus</name>
    <name type="common">Bean weevil</name>
    <name type="synonym">Bruchus obtectus</name>
    <dbReference type="NCBI Taxonomy" id="200917"/>
    <lineage>
        <taxon>Eukaryota</taxon>
        <taxon>Metazoa</taxon>
        <taxon>Ecdysozoa</taxon>
        <taxon>Arthropoda</taxon>
        <taxon>Hexapoda</taxon>
        <taxon>Insecta</taxon>
        <taxon>Pterygota</taxon>
        <taxon>Neoptera</taxon>
        <taxon>Endopterygota</taxon>
        <taxon>Coleoptera</taxon>
        <taxon>Polyphaga</taxon>
        <taxon>Cucujiformia</taxon>
        <taxon>Chrysomeloidea</taxon>
        <taxon>Chrysomelidae</taxon>
        <taxon>Bruchinae</taxon>
        <taxon>Bruchini</taxon>
        <taxon>Acanthoscelides</taxon>
    </lineage>
</organism>
<keyword evidence="3" id="KW-1185">Reference proteome</keyword>
<evidence type="ECO:0000256" key="1">
    <source>
        <dbReference type="SAM" id="MobiDB-lite"/>
    </source>
</evidence>
<protein>
    <submittedName>
        <fullName evidence="2">Uncharacterized protein</fullName>
    </submittedName>
</protein>